<protein>
    <submittedName>
        <fullName evidence="8">ABC transporter permease</fullName>
    </submittedName>
</protein>
<dbReference type="EMBL" id="SOPW01000016">
    <property type="protein sequence ID" value="TFB14602.1"/>
    <property type="molecule type" value="Genomic_DNA"/>
</dbReference>
<dbReference type="GO" id="GO:0140359">
    <property type="term" value="F:ABC-type transporter activity"/>
    <property type="evidence" value="ECO:0007669"/>
    <property type="project" value="InterPro"/>
</dbReference>
<evidence type="ECO:0000256" key="5">
    <source>
        <dbReference type="ARBA" id="ARBA00023136"/>
    </source>
</evidence>
<feature type="transmembrane region" description="Helical" evidence="6">
    <location>
        <begin position="313"/>
        <end position="332"/>
    </location>
</feature>
<reference evidence="8 9" key="1">
    <citation type="submission" date="2019-03" db="EMBL/GenBank/DDBJ databases">
        <authorList>
            <person name="He R.-H."/>
        </authorList>
    </citation>
    <scope>NUCLEOTIDE SEQUENCE [LARGE SCALE GENOMIC DNA]</scope>
    <source>
        <strain evidence="9">SH 714</strain>
    </source>
</reference>
<dbReference type="RefSeq" id="WP_134340967.1">
    <property type="nucleotide sequence ID" value="NZ_SOPW01000016.1"/>
</dbReference>
<comment type="caution">
    <text evidence="8">The sequence shown here is derived from an EMBL/GenBank/DDBJ whole genome shotgun (WGS) entry which is preliminary data.</text>
</comment>
<sequence length="413" mass="45889">MRNSMKVAKWEFKRNIRNKSFIISLFLTPVLFILFSTAPTLLSNLSEDEEAGTTVYLNDQLGVYEAIEPMIENEDFVDWNVVETSDQPKAMQSQLKEQEDAAYVLINEESLKSGLVTFMIGDDLDKGFENELQVFQQPLKQMQLQQAGLSQDQMQLVNTPIQYELAEVETAAGDKSTEEAMGGFPYESAIPGIFAGLVLFSIVISGMMIFQSASQEKKDKVAEIILSSVTAGELMQGKILGYFTLGILQVGVWITLALPIALWKLEDVPVLEYLFVPETALLTFIAVLGYLLFASLFVGLGATVEDYTTSGNFQGMVMMLPFLPFVLIAPIFSNPSGIVAQVASFVPFTAPGVLIMRLSVLDEWPWVEILIAIVVLLASIWIFMKLAGKIFQIGILIYGKNATPQEIWKWLKA</sequence>
<feature type="transmembrane region" description="Helical" evidence="6">
    <location>
        <begin position="281"/>
        <end position="301"/>
    </location>
</feature>
<keyword evidence="9" id="KW-1185">Reference proteome</keyword>
<accession>A0A4Y8IE92</accession>
<evidence type="ECO:0000256" key="2">
    <source>
        <dbReference type="ARBA" id="ARBA00022475"/>
    </source>
</evidence>
<evidence type="ECO:0000313" key="9">
    <source>
        <dbReference type="Proteomes" id="UP000297975"/>
    </source>
</evidence>
<feature type="transmembrane region" description="Helical" evidence="6">
    <location>
        <begin position="21"/>
        <end position="42"/>
    </location>
</feature>
<dbReference type="InterPro" id="IPR013525">
    <property type="entry name" value="ABC2_TM"/>
</dbReference>
<keyword evidence="5 6" id="KW-0472">Membrane</keyword>
<dbReference type="InterPro" id="IPR051449">
    <property type="entry name" value="ABC-2_transporter_component"/>
</dbReference>
<evidence type="ECO:0000256" key="6">
    <source>
        <dbReference type="SAM" id="Phobius"/>
    </source>
</evidence>
<feature type="transmembrane region" description="Helical" evidence="6">
    <location>
        <begin position="239"/>
        <end position="261"/>
    </location>
</feature>
<evidence type="ECO:0000256" key="1">
    <source>
        <dbReference type="ARBA" id="ARBA00004651"/>
    </source>
</evidence>
<keyword evidence="4 6" id="KW-1133">Transmembrane helix</keyword>
<organism evidence="8 9">
    <name type="scientific">Filobacillus milosensis</name>
    <dbReference type="NCBI Taxonomy" id="94137"/>
    <lineage>
        <taxon>Bacteria</taxon>
        <taxon>Bacillati</taxon>
        <taxon>Bacillota</taxon>
        <taxon>Bacilli</taxon>
        <taxon>Bacillales</taxon>
        <taxon>Bacillaceae</taxon>
        <taxon>Filobacillus</taxon>
    </lineage>
</organism>
<dbReference type="PANTHER" id="PTHR30294">
    <property type="entry name" value="MEMBRANE COMPONENT OF ABC TRANSPORTER YHHJ-RELATED"/>
    <property type="match status" value="1"/>
</dbReference>
<keyword evidence="2" id="KW-1003">Cell membrane</keyword>
<evidence type="ECO:0000259" key="7">
    <source>
        <dbReference type="Pfam" id="PF12698"/>
    </source>
</evidence>
<dbReference type="AlphaFoldDB" id="A0A4Y8IE92"/>
<feature type="transmembrane region" description="Helical" evidence="6">
    <location>
        <begin position="189"/>
        <end position="210"/>
    </location>
</feature>
<evidence type="ECO:0000313" key="8">
    <source>
        <dbReference type="EMBL" id="TFB14602.1"/>
    </source>
</evidence>
<gene>
    <name evidence="8" type="ORF">E3U55_13305</name>
</gene>
<dbReference type="OrthoDB" id="9768837at2"/>
<proteinExistence type="predicted"/>
<evidence type="ECO:0000256" key="4">
    <source>
        <dbReference type="ARBA" id="ARBA00022989"/>
    </source>
</evidence>
<dbReference type="Proteomes" id="UP000297975">
    <property type="component" value="Unassembled WGS sequence"/>
</dbReference>
<dbReference type="GO" id="GO:0005886">
    <property type="term" value="C:plasma membrane"/>
    <property type="evidence" value="ECO:0007669"/>
    <property type="project" value="UniProtKB-SubCell"/>
</dbReference>
<evidence type="ECO:0000256" key="3">
    <source>
        <dbReference type="ARBA" id="ARBA00022692"/>
    </source>
</evidence>
<keyword evidence="3 6" id="KW-0812">Transmembrane</keyword>
<comment type="subcellular location">
    <subcellularLocation>
        <location evidence="1">Cell membrane</location>
        <topology evidence="1">Multi-pass membrane protein</topology>
    </subcellularLocation>
</comment>
<dbReference type="PANTHER" id="PTHR30294:SF29">
    <property type="entry name" value="MULTIDRUG ABC TRANSPORTER PERMEASE YBHS-RELATED"/>
    <property type="match status" value="1"/>
</dbReference>
<feature type="transmembrane region" description="Helical" evidence="6">
    <location>
        <begin position="365"/>
        <end position="384"/>
    </location>
</feature>
<feature type="domain" description="ABC-2 type transporter transmembrane" evidence="7">
    <location>
        <begin position="19"/>
        <end position="387"/>
    </location>
</feature>
<dbReference type="Pfam" id="PF12698">
    <property type="entry name" value="ABC2_membrane_3"/>
    <property type="match status" value="1"/>
</dbReference>
<name>A0A4Y8IE92_9BACI</name>